<proteinExistence type="predicted"/>
<gene>
    <name evidence="2" type="ORF">OHA91_15345</name>
</gene>
<protein>
    <submittedName>
        <fullName evidence="2">NYN domain-containing protein</fullName>
    </submittedName>
</protein>
<evidence type="ECO:0000256" key="1">
    <source>
        <dbReference type="SAM" id="Phobius"/>
    </source>
</evidence>
<dbReference type="RefSeq" id="WP_328739448.1">
    <property type="nucleotide sequence ID" value="NZ_CP108036.1"/>
</dbReference>
<keyword evidence="1" id="KW-0472">Membrane</keyword>
<feature type="transmembrane region" description="Helical" evidence="1">
    <location>
        <begin position="222"/>
        <end position="242"/>
    </location>
</feature>
<feature type="transmembrane region" description="Helical" evidence="1">
    <location>
        <begin position="115"/>
        <end position="146"/>
    </location>
</feature>
<feature type="transmembrane region" description="Helical" evidence="1">
    <location>
        <begin position="262"/>
        <end position="285"/>
    </location>
</feature>
<feature type="transmembrane region" description="Helical" evidence="1">
    <location>
        <begin position="342"/>
        <end position="361"/>
    </location>
</feature>
<feature type="transmembrane region" description="Helical" evidence="1">
    <location>
        <begin position="35"/>
        <end position="56"/>
    </location>
</feature>
<evidence type="ECO:0000313" key="3">
    <source>
        <dbReference type="Proteomes" id="UP001432312"/>
    </source>
</evidence>
<accession>A0ABZ1QBC9</accession>
<reference evidence="2" key="1">
    <citation type="submission" date="2022-10" db="EMBL/GenBank/DDBJ databases">
        <title>The complete genomes of actinobacterial strains from the NBC collection.</title>
        <authorList>
            <person name="Joergensen T.S."/>
            <person name="Alvarez Arevalo M."/>
            <person name="Sterndorff E.B."/>
            <person name="Faurdal D."/>
            <person name="Vuksanovic O."/>
            <person name="Mourched A.-S."/>
            <person name="Charusanti P."/>
            <person name="Shaw S."/>
            <person name="Blin K."/>
            <person name="Weber T."/>
        </authorList>
    </citation>
    <scope>NUCLEOTIDE SEQUENCE</scope>
    <source>
        <strain evidence="2">NBC_00303</strain>
    </source>
</reference>
<keyword evidence="1" id="KW-0812">Transmembrane</keyword>
<evidence type="ECO:0000313" key="2">
    <source>
        <dbReference type="EMBL" id="WUN79762.1"/>
    </source>
</evidence>
<dbReference type="Proteomes" id="UP001432312">
    <property type="component" value="Chromosome"/>
</dbReference>
<keyword evidence="3" id="KW-1185">Reference proteome</keyword>
<sequence length="373" mass="39246">MAHAVGSRNEQGRAQKQAQARAAVRRRWWSGWPHWAGYAAAVWSLGYGLAGLYWALGGAGYPFAKAAVERSSGSVLDPSPVAVVAPVIAVVGLVGAVCGVLMARRRCTAGAGRRALLVVGWTLAATLTVAVQDYTLIAVLAFAPLLVVFAFTGVPGPQDGVGDILFWHRDNLLILFVGGVLWTLATLAHQRRAGGLCAHCGRGGRAASWTTPESAARWGRRAVLVAVLSTVPYEVTRVAWFFGYPLGITDAFLKDMQDTPGLLGIGLGLGLASVVGGVLTHGLIARWGEVWPPWVPFKAGRPVAPATAIVPALLVSVVAVPGGLMMIRAGNQPFGWGTNYPAMLWVVWGAALGAATLAYYLRRRGTCGYCAQG</sequence>
<feature type="transmembrane region" description="Helical" evidence="1">
    <location>
        <begin position="306"/>
        <end position="330"/>
    </location>
</feature>
<keyword evidence="1" id="KW-1133">Transmembrane helix</keyword>
<feature type="transmembrane region" description="Helical" evidence="1">
    <location>
        <begin position="166"/>
        <end position="185"/>
    </location>
</feature>
<organism evidence="2 3">
    <name type="scientific">Streptomyces erythrochromogenes</name>
    <dbReference type="NCBI Taxonomy" id="285574"/>
    <lineage>
        <taxon>Bacteria</taxon>
        <taxon>Bacillati</taxon>
        <taxon>Actinomycetota</taxon>
        <taxon>Actinomycetes</taxon>
        <taxon>Kitasatosporales</taxon>
        <taxon>Streptomycetaceae</taxon>
        <taxon>Streptomyces</taxon>
    </lineage>
</organism>
<feature type="transmembrane region" description="Helical" evidence="1">
    <location>
        <begin position="81"/>
        <end position="103"/>
    </location>
</feature>
<dbReference type="EMBL" id="CP108036">
    <property type="protein sequence ID" value="WUN79762.1"/>
    <property type="molecule type" value="Genomic_DNA"/>
</dbReference>
<dbReference type="GeneID" id="95497437"/>
<name>A0ABZ1QBC9_9ACTN</name>